<gene>
    <name evidence="2" type="ORF">S03H2_37244</name>
</gene>
<evidence type="ECO:0000313" key="2">
    <source>
        <dbReference type="EMBL" id="GAH47998.1"/>
    </source>
</evidence>
<protein>
    <submittedName>
        <fullName evidence="2">Uncharacterized protein</fullName>
    </submittedName>
</protein>
<feature type="region of interest" description="Disordered" evidence="1">
    <location>
        <begin position="241"/>
        <end position="279"/>
    </location>
</feature>
<accession>X1HRW2</accession>
<proteinExistence type="predicted"/>
<feature type="non-terminal residue" evidence="2">
    <location>
        <position position="1"/>
    </location>
</feature>
<organism evidence="2">
    <name type="scientific">marine sediment metagenome</name>
    <dbReference type="NCBI Taxonomy" id="412755"/>
    <lineage>
        <taxon>unclassified sequences</taxon>
        <taxon>metagenomes</taxon>
        <taxon>ecological metagenomes</taxon>
    </lineage>
</organism>
<feature type="non-terminal residue" evidence="2">
    <location>
        <position position="279"/>
    </location>
</feature>
<dbReference type="EMBL" id="BARU01022906">
    <property type="protein sequence ID" value="GAH47998.1"/>
    <property type="molecule type" value="Genomic_DNA"/>
</dbReference>
<name>X1HRW2_9ZZZZ</name>
<dbReference type="Gene3D" id="2.60.120.260">
    <property type="entry name" value="Galactose-binding domain-like"/>
    <property type="match status" value="1"/>
</dbReference>
<dbReference type="AlphaFoldDB" id="X1HRW2"/>
<sequence>EKKLVLAGLAKVPSAAARAVVEPMLADATVRAEAEAALLGIARGIMGSAPDEAKSIAKKLSAESRSSAVRKGADAILRQADKFEDYIVAWQVAGPYGAGKSLDAQLRTAFPPEKATTKAKDVPWRMLPIPAGGKQPWMMDLLAAVGGERRAAYVRTWVHAEKQLSAKLEFGVDDGSKVWLNGKVVHSDGRGGAATPGEHRVRVQLRRGWNALLLKITQDTGPWQFCFRIRDANDRKLDGIGVDATREPASTGPATAASRPGGASTASAKSAPVRATPKG</sequence>
<comment type="caution">
    <text evidence="2">The sequence shown here is derived from an EMBL/GenBank/DDBJ whole genome shotgun (WGS) entry which is preliminary data.</text>
</comment>
<reference evidence="2" key="1">
    <citation type="journal article" date="2014" name="Front. Microbiol.">
        <title>High frequency of phylogenetically diverse reductive dehalogenase-homologous genes in deep subseafloor sedimentary metagenomes.</title>
        <authorList>
            <person name="Kawai M."/>
            <person name="Futagami T."/>
            <person name="Toyoda A."/>
            <person name="Takaki Y."/>
            <person name="Nishi S."/>
            <person name="Hori S."/>
            <person name="Arai W."/>
            <person name="Tsubouchi T."/>
            <person name="Morono Y."/>
            <person name="Uchiyama I."/>
            <person name="Ito T."/>
            <person name="Fujiyama A."/>
            <person name="Inagaki F."/>
            <person name="Takami H."/>
        </authorList>
    </citation>
    <scope>NUCLEOTIDE SEQUENCE</scope>
    <source>
        <strain evidence="2">Expedition CK06-06</strain>
    </source>
</reference>
<evidence type="ECO:0000256" key="1">
    <source>
        <dbReference type="SAM" id="MobiDB-lite"/>
    </source>
</evidence>